<dbReference type="Gene3D" id="3.40.50.150">
    <property type="entry name" value="Vaccinia Virus protein VP39"/>
    <property type="match status" value="1"/>
</dbReference>
<reference evidence="3" key="1">
    <citation type="submission" date="2021-01" db="EMBL/GenBank/DDBJ databases">
        <authorList>
            <person name="Corre E."/>
            <person name="Pelletier E."/>
            <person name="Niang G."/>
            <person name="Scheremetjew M."/>
            <person name="Finn R."/>
            <person name="Kale V."/>
            <person name="Holt S."/>
            <person name="Cochrane G."/>
            <person name="Meng A."/>
            <person name="Brown T."/>
            <person name="Cohen L."/>
        </authorList>
    </citation>
    <scope>NUCLEOTIDE SEQUENCE</scope>
    <source>
        <strain evidence="3">SL-175</strain>
    </source>
</reference>
<accession>A0A7S0SHW6</accession>
<keyword evidence="2" id="KW-0812">Transmembrane</keyword>
<dbReference type="AlphaFoldDB" id="A0A7S0SHW6"/>
<keyword evidence="2" id="KW-0472">Membrane</keyword>
<evidence type="ECO:0000313" key="3">
    <source>
        <dbReference type="EMBL" id="CAD8706226.1"/>
    </source>
</evidence>
<dbReference type="PANTHER" id="PTHR45445">
    <property type="match status" value="1"/>
</dbReference>
<proteinExistence type="predicted"/>
<feature type="transmembrane region" description="Helical" evidence="2">
    <location>
        <begin position="12"/>
        <end position="32"/>
    </location>
</feature>
<sequence length="425" mass="44356">MGDTAAGSETARLLVVGAIAASAACAATSLYWQYSWQYEAKKNATKSKKGSKARGGKKSPGAGAQTLKPGAAMSTTSTSPGSTGGVQVYEQRRAVDEYLQFHFGKPEDVLPFKDGPRSALGFTSRCAELCAKHTRSCKIGRGSSQEGLALDVGCAVGGASFELARHFREVVGIDFSRAFVQAAKLMKERGKLAYSSVKEADITVRYEGAVPDRVDRSRVTFRQGDACKLPTSLLGGGGSRANIASHGRHDAVLAANLLCRLPDPAAFLRAAARLVRPGGVLVLVSPYSWLEQWTPRDQWLGGFYRDELSTGGDAGGGGGSGSGGGRSGSGSSGGGGVSGGGHPTAVAEASGVSAPKPGRAAAAASASTVAVRTFDAIHAALTSEEGGFDLVEQTDQAFLIKEHDRKYQWGCSHATVWRRRREPQE</sequence>
<evidence type="ECO:0000256" key="1">
    <source>
        <dbReference type="SAM" id="MobiDB-lite"/>
    </source>
</evidence>
<dbReference type="SUPFAM" id="SSF53335">
    <property type="entry name" value="S-adenosyl-L-methionine-dependent methyltransferases"/>
    <property type="match status" value="1"/>
</dbReference>
<keyword evidence="2" id="KW-1133">Transmembrane helix</keyword>
<dbReference type="InterPro" id="IPR029063">
    <property type="entry name" value="SAM-dependent_MTases_sf"/>
</dbReference>
<dbReference type="CDD" id="cd02440">
    <property type="entry name" value="AdoMet_MTases"/>
    <property type="match status" value="1"/>
</dbReference>
<feature type="compositionally biased region" description="Low complexity" evidence="1">
    <location>
        <begin position="59"/>
        <end position="81"/>
    </location>
</feature>
<dbReference type="PANTHER" id="PTHR45445:SF2">
    <property type="entry name" value="METHYLTRANSFERASE TYPE 11 DOMAIN-CONTAINING PROTEIN"/>
    <property type="match status" value="1"/>
</dbReference>
<dbReference type="Pfam" id="PF13489">
    <property type="entry name" value="Methyltransf_23"/>
    <property type="match status" value="1"/>
</dbReference>
<name>A0A7S0SHW6_9CHLO</name>
<evidence type="ECO:0008006" key="4">
    <source>
        <dbReference type="Google" id="ProtNLM"/>
    </source>
</evidence>
<feature type="region of interest" description="Disordered" evidence="1">
    <location>
        <begin position="311"/>
        <end position="357"/>
    </location>
</feature>
<feature type="region of interest" description="Disordered" evidence="1">
    <location>
        <begin position="45"/>
        <end position="85"/>
    </location>
</feature>
<gene>
    <name evidence="3" type="ORF">MANT1106_LOCUS8909</name>
</gene>
<dbReference type="EMBL" id="HBFC01015182">
    <property type="protein sequence ID" value="CAD8706226.1"/>
    <property type="molecule type" value="Transcribed_RNA"/>
</dbReference>
<feature type="compositionally biased region" description="Basic residues" evidence="1">
    <location>
        <begin position="45"/>
        <end position="57"/>
    </location>
</feature>
<feature type="compositionally biased region" description="Gly residues" evidence="1">
    <location>
        <begin position="312"/>
        <end position="342"/>
    </location>
</feature>
<protein>
    <recommendedName>
        <fullName evidence="4">Methyltransferase type 11 domain-containing protein</fullName>
    </recommendedName>
</protein>
<evidence type="ECO:0000256" key="2">
    <source>
        <dbReference type="SAM" id="Phobius"/>
    </source>
</evidence>
<organism evidence="3">
    <name type="scientific">Mantoniella antarctica</name>
    <dbReference type="NCBI Taxonomy" id="81844"/>
    <lineage>
        <taxon>Eukaryota</taxon>
        <taxon>Viridiplantae</taxon>
        <taxon>Chlorophyta</taxon>
        <taxon>Mamiellophyceae</taxon>
        <taxon>Mamiellales</taxon>
        <taxon>Mamiellaceae</taxon>
        <taxon>Mantoniella</taxon>
    </lineage>
</organism>